<dbReference type="Pfam" id="PF05257">
    <property type="entry name" value="CHAP"/>
    <property type="match status" value="1"/>
</dbReference>
<feature type="domain" description="Peptidase C51" evidence="2">
    <location>
        <begin position="274"/>
        <end position="402"/>
    </location>
</feature>
<comment type="caution">
    <text evidence="3">The sequence shown here is derived from an EMBL/GenBank/DDBJ whole genome shotgun (WGS) entry which is preliminary data.</text>
</comment>
<proteinExistence type="predicted"/>
<dbReference type="Gene3D" id="3.90.1720.10">
    <property type="entry name" value="endopeptidase domain like (from Nostoc punctiforme)"/>
    <property type="match status" value="1"/>
</dbReference>
<evidence type="ECO:0000256" key="1">
    <source>
        <dbReference type="SAM" id="MobiDB-lite"/>
    </source>
</evidence>
<dbReference type="Proteomes" id="UP001157069">
    <property type="component" value="Unassembled WGS sequence"/>
</dbReference>
<dbReference type="InterPro" id="IPR007921">
    <property type="entry name" value="CHAP_dom"/>
</dbReference>
<feature type="region of interest" description="Disordered" evidence="1">
    <location>
        <begin position="1"/>
        <end position="79"/>
    </location>
</feature>
<evidence type="ECO:0000313" key="4">
    <source>
        <dbReference type="Proteomes" id="UP001157069"/>
    </source>
</evidence>
<dbReference type="PROSITE" id="PS50911">
    <property type="entry name" value="CHAP"/>
    <property type="match status" value="1"/>
</dbReference>
<organism evidence="3 4">
    <name type="scientific">Homoserinibacter gongjuensis</name>
    <dbReference type="NCBI Taxonomy" id="1162968"/>
    <lineage>
        <taxon>Bacteria</taxon>
        <taxon>Bacillati</taxon>
        <taxon>Actinomycetota</taxon>
        <taxon>Actinomycetes</taxon>
        <taxon>Micrococcales</taxon>
        <taxon>Microbacteriaceae</taxon>
        <taxon>Homoserinibacter</taxon>
    </lineage>
</organism>
<protein>
    <recommendedName>
        <fullName evidence="2">Peptidase C51 domain-containing protein</fullName>
    </recommendedName>
</protein>
<dbReference type="EMBL" id="BSVA01000001">
    <property type="protein sequence ID" value="GMA91408.1"/>
    <property type="molecule type" value="Genomic_DNA"/>
</dbReference>
<dbReference type="InterPro" id="IPR038765">
    <property type="entry name" value="Papain-like_cys_pep_sf"/>
</dbReference>
<name>A0ABQ6JSX5_9MICO</name>
<dbReference type="RefSeq" id="WP_284299722.1">
    <property type="nucleotide sequence ID" value="NZ_BSVA01000001.1"/>
</dbReference>
<evidence type="ECO:0000313" key="3">
    <source>
        <dbReference type="EMBL" id="GMA91408.1"/>
    </source>
</evidence>
<gene>
    <name evidence="3" type="ORF">GCM10025869_19370</name>
</gene>
<sequence length="406" mass="42486">MTDYETLAALGFTEPAAKTSEHASQARPDGISSAHAAAELPSRRSLRATTQAPINDLPATPTTPAMPGSRRAAREARAAMDSAAPVVPAEATAAAVAAPVAPAPTHPAAISAAAVPTAPQVAAPFGIFAAPTEEPASRRGRRDRGASTHPASRPVAPAAPRTPSASAARPSVRKRLSAAGTMVLVGGLFVSLTLPAYASNDYSGGELAEPAAAKIDAQALALDDSAIQAASTVEARDGYETTSAVELRRLYRDALRQQRLQEYAASGAMAMGDDYPWATELGMSQGGGLSPLNYFIRQCTDFVAWRLNRDAGSTHAPFKYTWSYLTPGGGSAHSWKSQWERHGWTVSSTPAPGWVAWFPGGNHVAYVNSVLADGSVFIEEYNWGPDTYNQRIIPAGSALYLAPPPA</sequence>
<feature type="compositionally biased region" description="Low complexity" evidence="1">
    <location>
        <begin position="150"/>
        <end position="170"/>
    </location>
</feature>
<evidence type="ECO:0000259" key="2">
    <source>
        <dbReference type="PROSITE" id="PS50911"/>
    </source>
</evidence>
<keyword evidence="4" id="KW-1185">Reference proteome</keyword>
<dbReference type="SUPFAM" id="SSF54001">
    <property type="entry name" value="Cysteine proteinases"/>
    <property type="match status" value="1"/>
</dbReference>
<reference evidence="4" key="1">
    <citation type="journal article" date="2019" name="Int. J. Syst. Evol. Microbiol.">
        <title>The Global Catalogue of Microorganisms (GCM) 10K type strain sequencing project: providing services to taxonomists for standard genome sequencing and annotation.</title>
        <authorList>
            <consortium name="The Broad Institute Genomics Platform"/>
            <consortium name="The Broad Institute Genome Sequencing Center for Infectious Disease"/>
            <person name="Wu L."/>
            <person name="Ma J."/>
        </authorList>
    </citation>
    <scope>NUCLEOTIDE SEQUENCE [LARGE SCALE GENOMIC DNA]</scope>
    <source>
        <strain evidence="4">NBRC 108755</strain>
    </source>
</reference>
<accession>A0ABQ6JSX5</accession>
<feature type="region of interest" description="Disordered" evidence="1">
    <location>
        <begin position="129"/>
        <end position="172"/>
    </location>
</feature>